<dbReference type="InterPro" id="IPR029062">
    <property type="entry name" value="Class_I_gatase-like"/>
</dbReference>
<evidence type="ECO:0000256" key="3">
    <source>
        <dbReference type="ARBA" id="ARBA00023163"/>
    </source>
</evidence>
<dbReference type="Gene3D" id="1.10.10.60">
    <property type="entry name" value="Homeodomain-like"/>
    <property type="match status" value="2"/>
</dbReference>
<proteinExistence type="predicted"/>
<feature type="domain" description="HTH araC/xylS-type" evidence="4">
    <location>
        <begin position="218"/>
        <end position="316"/>
    </location>
</feature>
<dbReference type="Gene3D" id="3.40.50.880">
    <property type="match status" value="1"/>
</dbReference>
<dbReference type="InterPro" id="IPR002818">
    <property type="entry name" value="DJ-1/PfpI"/>
</dbReference>
<evidence type="ECO:0000256" key="1">
    <source>
        <dbReference type="ARBA" id="ARBA00023015"/>
    </source>
</evidence>
<dbReference type="PROSITE" id="PS00041">
    <property type="entry name" value="HTH_ARAC_FAMILY_1"/>
    <property type="match status" value="1"/>
</dbReference>
<dbReference type="InterPro" id="IPR020449">
    <property type="entry name" value="Tscrpt_reg_AraC-type_HTH"/>
</dbReference>
<evidence type="ECO:0000256" key="2">
    <source>
        <dbReference type="ARBA" id="ARBA00023125"/>
    </source>
</evidence>
<dbReference type="PANTHER" id="PTHR43130">
    <property type="entry name" value="ARAC-FAMILY TRANSCRIPTIONAL REGULATOR"/>
    <property type="match status" value="1"/>
</dbReference>
<dbReference type="Pfam" id="PF12833">
    <property type="entry name" value="HTH_18"/>
    <property type="match status" value="1"/>
</dbReference>
<keyword evidence="3" id="KW-0804">Transcription</keyword>
<reference evidence="5 6" key="1">
    <citation type="submission" date="2018-05" db="EMBL/GenBank/DDBJ databases">
        <title>Genomic Encyclopedia of Type Strains, Phase IV (KMG-IV): sequencing the most valuable type-strain genomes for metagenomic binning, comparative biology and taxonomic classification.</title>
        <authorList>
            <person name="Goeker M."/>
        </authorList>
    </citation>
    <scope>NUCLEOTIDE SEQUENCE [LARGE SCALE GENOMIC DNA]</scope>
    <source>
        <strain evidence="5 6">DSM 25350</strain>
    </source>
</reference>
<dbReference type="GO" id="GO:0003700">
    <property type="term" value="F:DNA-binding transcription factor activity"/>
    <property type="evidence" value="ECO:0007669"/>
    <property type="project" value="InterPro"/>
</dbReference>
<dbReference type="InterPro" id="IPR018060">
    <property type="entry name" value="HTH_AraC"/>
</dbReference>
<comment type="caution">
    <text evidence="5">The sequence shown here is derived from an EMBL/GenBank/DDBJ whole genome shotgun (WGS) entry which is preliminary data.</text>
</comment>
<dbReference type="Pfam" id="PF01965">
    <property type="entry name" value="DJ-1_PfpI"/>
    <property type="match status" value="1"/>
</dbReference>
<protein>
    <submittedName>
        <fullName evidence="5">AraC family transcriptional regulator with amidase-like domain</fullName>
    </submittedName>
</protein>
<dbReference type="AlphaFoldDB" id="A0A316FG93"/>
<sequence length="317" mass="35821">MKRVGFLLFEQLQLLDISGPMDALDSANQHLIRQGAEPAFELITLALNKRSLKSESGLALTAEASFQQVEQLDWLIIPGGKGTRAVMNCDKTMSWINQIADKATRIISICTGAYVLAQTGLLEGKRCCSHWRFIDDLVQRFPTINFEAEPLFITDGKLCSSGGLTAGIDLTLSLIQQELGKGTAQATARDLVMYLRRSGDQSQFATPLSVQSSDSRLQQLQQWLMKNLQKPITVQQMADYASMSERHFRRVFNEHMRMSPKDYLQQLKLEHARGLLMSSSMQIEQIAHSIGISQADIFRRVFKKRFGLTPSEYRQRF</sequence>
<dbReference type="SUPFAM" id="SSF52317">
    <property type="entry name" value="Class I glutamine amidotransferase-like"/>
    <property type="match status" value="1"/>
</dbReference>
<dbReference type="InterPro" id="IPR018062">
    <property type="entry name" value="HTH_AraC-typ_CS"/>
</dbReference>
<dbReference type="PANTHER" id="PTHR43130:SF3">
    <property type="entry name" value="HTH-TYPE TRANSCRIPTIONAL REGULATOR RV1931C"/>
    <property type="match status" value="1"/>
</dbReference>
<dbReference type="SMART" id="SM00342">
    <property type="entry name" value="HTH_ARAC"/>
    <property type="match status" value="1"/>
</dbReference>
<dbReference type="SUPFAM" id="SSF46689">
    <property type="entry name" value="Homeodomain-like"/>
    <property type="match status" value="2"/>
</dbReference>
<accession>A0A316FG93</accession>
<gene>
    <name evidence="5" type="ORF">C8D97_110133</name>
</gene>
<name>A0A316FG93_9GAMM</name>
<evidence type="ECO:0000259" key="4">
    <source>
        <dbReference type="PROSITE" id="PS01124"/>
    </source>
</evidence>
<dbReference type="OrthoDB" id="9803764at2"/>
<keyword evidence="2" id="KW-0238">DNA-binding</keyword>
<dbReference type="EMBL" id="QGGU01000010">
    <property type="protein sequence ID" value="PWK47918.1"/>
    <property type="molecule type" value="Genomic_DNA"/>
</dbReference>
<keyword evidence="6" id="KW-1185">Reference proteome</keyword>
<dbReference type="PROSITE" id="PS01124">
    <property type="entry name" value="HTH_ARAC_FAMILY_2"/>
    <property type="match status" value="1"/>
</dbReference>
<dbReference type="InterPro" id="IPR052158">
    <property type="entry name" value="INH-QAR"/>
</dbReference>
<dbReference type="RefSeq" id="WP_109764452.1">
    <property type="nucleotide sequence ID" value="NZ_QGGU01000010.1"/>
</dbReference>
<dbReference type="CDD" id="cd03137">
    <property type="entry name" value="GATase1_AraC_1"/>
    <property type="match status" value="1"/>
</dbReference>
<evidence type="ECO:0000313" key="5">
    <source>
        <dbReference type="EMBL" id="PWK47918.1"/>
    </source>
</evidence>
<evidence type="ECO:0000313" key="6">
    <source>
        <dbReference type="Proteomes" id="UP000245790"/>
    </source>
</evidence>
<dbReference type="Proteomes" id="UP000245790">
    <property type="component" value="Unassembled WGS sequence"/>
</dbReference>
<keyword evidence="1" id="KW-0805">Transcription regulation</keyword>
<dbReference type="PRINTS" id="PR00032">
    <property type="entry name" value="HTHARAC"/>
</dbReference>
<dbReference type="InterPro" id="IPR009057">
    <property type="entry name" value="Homeodomain-like_sf"/>
</dbReference>
<dbReference type="GO" id="GO:0043565">
    <property type="term" value="F:sequence-specific DNA binding"/>
    <property type="evidence" value="ECO:0007669"/>
    <property type="project" value="InterPro"/>
</dbReference>
<organism evidence="5 6">
    <name type="scientific">Pleionea mediterranea</name>
    <dbReference type="NCBI Taxonomy" id="523701"/>
    <lineage>
        <taxon>Bacteria</taxon>
        <taxon>Pseudomonadati</taxon>
        <taxon>Pseudomonadota</taxon>
        <taxon>Gammaproteobacteria</taxon>
        <taxon>Oceanospirillales</taxon>
        <taxon>Pleioneaceae</taxon>
        <taxon>Pleionea</taxon>
    </lineage>
</organism>